<protein>
    <recommendedName>
        <fullName evidence="8">Tetraspanin</fullName>
    </recommendedName>
</protein>
<dbReference type="PIRSF" id="PIRSF002419">
    <property type="entry name" value="Tetraspanin"/>
    <property type="match status" value="1"/>
</dbReference>
<dbReference type="InterPro" id="IPR008952">
    <property type="entry name" value="Tetraspanin_EC2_sf"/>
</dbReference>
<dbReference type="Ensembl" id="ENSCSET00000004124.1">
    <property type="protein sequence ID" value="ENSCSEP00000004072.1"/>
    <property type="gene ID" value="ENSCSEG00000002655.1"/>
</dbReference>
<evidence type="ECO:0000256" key="6">
    <source>
        <dbReference type="ARBA" id="ARBA00023180"/>
    </source>
</evidence>
<evidence type="ECO:0000256" key="2">
    <source>
        <dbReference type="ARBA" id="ARBA00006840"/>
    </source>
</evidence>
<keyword evidence="7" id="KW-1015">Disulfide bond</keyword>
<keyword evidence="6" id="KW-0325">Glycoprotein</keyword>
<feature type="transmembrane region" description="Helical" evidence="8">
    <location>
        <begin position="214"/>
        <end position="238"/>
    </location>
</feature>
<comment type="similarity">
    <text evidence="2 8">Belongs to the tetraspanin (TM4SF) family.</text>
</comment>
<evidence type="ECO:0000313" key="10">
    <source>
        <dbReference type="Proteomes" id="UP000265120"/>
    </source>
</evidence>
<dbReference type="FunCoup" id="A0A3P8UNX6">
    <property type="interactions" value="1"/>
</dbReference>
<dbReference type="OMA" id="EVYTTGC"/>
<evidence type="ECO:0000313" key="9">
    <source>
        <dbReference type="Ensembl" id="ENSCSEP00000004072.1"/>
    </source>
</evidence>
<evidence type="ECO:0000256" key="7">
    <source>
        <dbReference type="PIRSR" id="PIRSR002419-1"/>
    </source>
</evidence>
<reference evidence="9 10" key="1">
    <citation type="journal article" date="2014" name="Nat. Genet.">
        <title>Whole-genome sequence of a flatfish provides insights into ZW sex chromosome evolution and adaptation to a benthic lifestyle.</title>
        <authorList>
            <person name="Chen S."/>
            <person name="Zhang G."/>
            <person name="Shao C."/>
            <person name="Huang Q."/>
            <person name="Liu G."/>
            <person name="Zhang P."/>
            <person name="Song W."/>
            <person name="An N."/>
            <person name="Chalopin D."/>
            <person name="Volff J.N."/>
            <person name="Hong Y."/>
            <person name="Li Q."/>
            <person name="Sha Z."/>
            <person name="Zhou H."/>
            <person name="Xie M."/>
            <person name="Yu Q."/>
            <person name="Liu Y."/>
            <person name="Xiang H."/>
            <person name="Wang N."/>
            <person name="Wu K."/>
            <person name="Yang C."/>
            <person name="Zhou Q."/>
            <person name="Liao X."/>
            <person name="Yang L."/>
            <person name="Hu Q."/>
            <person name="Zhang J."/>
            <person name="Meng L."/>
            <person name="Jin L."/>
            <person name="Tian Y."/>
            <person name="Lian J."/>
            <person name="Yang J."/>
            <person name="Miao G."/>
            <person name="Liu S."/>
            <person name="Liang Z."/>
            <person name="Yan F."/>
            <person name="Li Y."/>
            <person name="Sun B."/>
            <person name="Zhang H."/>
            <person name="Zhang J."/>
            <person name="Zhu Y."/>
            <person name="Du M."/>
            <person name="Zhao Y."/>
            <person name="Schartl M."/>
            <person name="Tang Q."/>
            <person name="Wang J."/>
        </authorList>
    </citation>
    <scope>NUCLEOTIDE SEQUENCE</scope>
</reference>
<evidence type="ECO:0000256" key="3">
    <source>
        <dbReference type="ARBA" id="ARBA00022692"/>
    </source>
</evidence>
<reference evidence="9" key="3">
    <citation type="submission" date="2025-09" db="UniProtKB">
        <authorList>
            <consortium name="Ensembl"/>
        </authorList>
    </citation>
    <scope>IDENTIFICATION</scope>
</reference>
<dbReference type="GO" id="GO:0005886">
    <property type="term" value="C:plasma membrane"/>
    <property type="evidence" value="ECO:0007669"/>
    <property type="project" value="TreeGrafter"/>
</dbReference>
<dbReference type="FunFam" id="1.10.1450.10:FF:000013">
    <property type="entry name" value="Tetraspanin"/>
    <property type="match status" value="1"/>
</dbReference>
<dbReference type="InterPro" id="IPR000301">
    <property type="entry name" value="Tetraspanin_animals"/>
</dbReference>
<dbReference type="RefSeq" id="XP_024918707.1">
    <property type="nucleotide sequence ID" value="XM_025062939.1"/>
</dbReference>
<dbReference type="RefSeq" id="XP_024918706.1">
    <property type="nucleotide sequence ID" value="XM_025062938.1"/>
</dbReference>
<reference evidence="9" key="2">
    <citation type="submission" date="2025-08" db="UniProtKB">
        <authorList>
            <consortium name="Ensembl"/>
        </authorList>
    </citation>
    <scope>IDENTIFICATION</scope>
</reference>
<feature type="disulfide bond" evidence="7">
    <location>
        <begin position="152"/>
        <end position="175"/>
    </location>
</feature>
<dbReference type="Proteomes" id="UP000265120">
    <property type="component" value="Chromosome 15"/>
</dbReference>
<proteinExistence type="inferred from homology"/>
<keyword evidence="5 8" id="KW-0472">Membrane</keyword>
<sequence length="250" mass="27570">MTLPSRRLQTKPVITCLQTFLISYSLIFWVTGVILLAVGIWGKVGLETYISMVSKDSGNALYVLIGTGAVIIVFGLFGCVAACRGSPWMLKSYAMFLALVFLAELAAGISGFIFRHQIKSSFGKAYDSAVTNYDGSGSGVYVDYIQRRFHCCGVHNYTDWKDTKYFSTQGIPATCCKDPMNCKPETLKNLQQAADEVYQTGCYLQMTRTIEDNLGIVAGIAFGIAFFQLIGVFLAFCLSRAITNNQYEMV</sequence>
<feature type="transmembrane region" description="Helical" evidence="8">
    <location>
        <begin position="93"/>
        <end position="114"/>
    </location>
</feature>
<dbReference type="GeneTree" id="ENSGT00940000159092"/>
<dbReference type="Gene3D" id="1.10.1450.10">
    <property type="entry name" value="Tetraspanin"/>
    <property type="match status" value="1"/>
</dbReference>
<comment type="subcellular location">
    <subcellularLocation>
        <location evidence="1 8">Membrane</location>
        <topology evidence="1 8">Multi-pass membrane protein</topology>
    </subcellularLocation>
</comment>
<dbReference type="RefSeq" id="XP_016894864.1">
    <property type="nucleotide sequence ID" value="XM_017039375.2"/>
</dbReference>
<feature type="transmembrane region" description="Helical" evidence="8">
    <location>
        <begin position="61"/>
        <end position="81"/>
    </location>
</feature>
<dbReference type="InParanoid" id="A0A3P8UNX6"/>
<dbReference type="OrthoDB" id="9972904at2759"/>
<dbReference type="InterPro" id="IPR018499">
    <property type="entry name" value="Tetraspanin/Peripherin"/>
</dbReference>
<evidence type="ECO:0000256" key="8">
    <source>
        <dbReference type="RuleBase" id="RU361218"/>
    </source>
</evidence>
<dbReference type="Pfam" id="PF00335">
    <property type="entry name" value="Tetraspanin"/>
    <property type="match status" value="1"/>
</dbReference>
<dbReference type="PRINTS" id="PR00259">
    <property type="entry name" value="TMFOUR"/>
</dbReference>
<dbReference type="PROSITE" id="PS00421">
    <property type="entry name" value="TM4_1"/>
    <property type="match status" value="1"/>
</dbReference>
<keyword evidence="3 8" id="KW-0812">Transmembrane</keyword>
<keyword evidence="10" id="KW-1185">Reference proteome</keyword>
<dbReference type="AlphaFoldDB" id="A0A3P8UNX6"/>
<keyword evidence="4 8" id="KW-1133">Transmembrane helix</keyword>
<dbReference type="SUPFAM" id="SSF48652">
    <property type="entry name" value="Tetraspanin"/>
    <property type="match status" value="1"/>
</dbReference>
<dbReference type="CTD" id="7105"/>
<feature type="transmembrane region" description="Helical" evidence="8">
    <location>
        <begin position="21"/>
        <end position="41"/>
    </location>
</feature>
<evidence type="ECO:0000256" key="1">
    <source>
        <dbReference type="ARBA" id="ARBA00004141"/>
    </source>
</evidence>
<dbReference type="InterPro" id="IPR018503">
    <property type="entry name" value="Tetraspanin_CS"/>
</dbReference>
<evidence type="ECO:0000256" key="4">
    <source>
        <dbReference type="ARBA" id="ARBA00022989"/>
    </source>
</evidence>
<feature type="disulfide bond" evidence="7">
    <location>
        <begin position="151"/>
        <end position="182"/>
    </location>
</feature>
<dbReference type="PANTHER" id="PTHR19282:SF252">
    <property type="entry name" value="TETRASPANIN"/>
    <property type="match status" value="1"/>
</dbReference>
<evidence type="ECO:0000256" key="5">
    <source>
        <dbReference type="ARBA" id="ARBA00023136"/>
    </source>
</evidence>
<accession>A0A3P8UNX6</accession>
<organism evidence="9 10">
    <name type="scientific">Cynoglossus semilaevis</name>
    <name type="common">Tongue sole</name>
    <dbReference type="NCBI Taxonomy" id="244447"/>
    <lineage>
        <taxon>Eukaryota</taxon>
        <taxon>Metazoa</taxon>
        <taxon>Chordata</taxon>
        <taxon>Craniata</taxon>
        <taxon>Vertebrata</taxon>
        <taxon>Euteleostomi</taxon>
        <taxon>Actinopterygii</taxon>
        <taxon>Neopterygii</taxon>
        <taxon>Teleostei</taxon>
        <taxon>Neoteleostei</taxon>
        <taxon>Acanthomorphata</taxon>
        <taxon>Carangaria</taxon>
        <taxon>Pleuronectiformes</taxon>
        <taxon>Pleuronectoidei</taxon>
        <taxon>Cynoglossidae</taxon>
        <taxon>Cynoglossinae</taxon>
        <taxon>Cynoglossus</taxon>
    </lineage>
</organism>
<dbReference type="GeneID" id="103390538"/>
<dbReference type="PANTHER" id="PTHR19282">
    <property type="entry name" value="TETRASPANIN"/>
    <property type="match status" value="1"/>
</dbReference>
<name>A0A3P8UNX6_CYNSE</name>